<dbReference type="InterPro" id="IPR036108">
    <property type="entry name" value="4pyrrol_syn_uPrphyn_synt_sf"/>
</dbReference>
<evidence type="ECO:0000256" key="4">
    <source>
        <dbReference type="ARBA" id="ARBA00023239"/>
    </source>
</evidence>
<keyword evidence="5" id="KW-0627">Porphyrin biosynthesis</keyword>
<reference evidence="10" key="1">
    <citation type="submission" date="2020-05" db="EMBL/GenBank/DDBJ databases">
        <authorList>
            <person name="Chiriac C."/>
            <person name="Salcher M."/>
            <person name="Ghai R."/>
            <person name="Kavagutti S V."/>
        </authorList>
    </citation>
    <scope>NUCLEOTIDE SEQUENCE</scope>
</reference>
<dbReference type="CDD" id="cd06578">
    <property type="entry name" value="HemD"/>
    <property type="match status" value="1"/>
</dbReference>
<comment type="pathway">
    <text evidence="1">Porphyrin-containing compound metabolism; protoporphyrin-IX biosynthesis; coproporphyrinogen-III from 5-aminolevulinate: step 3/4.</text>
</comment>
<dbReference type="GO" id="GO:0004852">
    <property type="term" value="F:uroporphyrinogen-III synthase activity"/>
    <property type="evidence" value="ECO:0007669"/>
    <property type="project" value="UniProtKB-EC"/>
</dbReference>
<dbReference type="Gene3D" id="3.40.50.10090">
    <property type="match status" value="2"/>
</dbReference>
<evidence type="ECO:0000256" key="6">
    <source>
        <dbReference type="ARBA" id="ARBA00031702"/>
    </source>
</evidence>
<gene>
    <name evidence="10" type="ORF">UFOPK2086_00163</name>
</gene>
<organism evidence="10">
    <name type="scientific">freshwater metagenome</name>
    <dbReference type="NCBI Taxonomy" id="449393"/>
    <lineage>
        <taxon>unclassified sequences</taxon>
        <taxon>metagenomes</taxon>
        <taxon>ecological metagenomes</taxon>
    </lineage>
</organism>
<dbReference type="InterPro" id="IPR003754">
    <property type="entry name" value="4pyrrol_synth_uPrphyn_synth"/>
</dbReference>
<dbReference type="SUPFAM" id="SSF69618">
    <property type="entry name" value="HemD-like"/>
    <property type="match status" value="1"/>
</dbReference>
<dbReference type="Pfam" id="PF02602">
    <property type="entry name" value="HEM4"/>
    <property type="match status" value="1"/>
</dbReference>
<dbReference type="PANTHER" id="PTHR38042">
    <property type="entry name" value="UROPORPHYRINOGEN-III SYNTHASE, CHLOROPLASTIC"/>
    <property type="match status" value="1"/>
</dbReference>
<sequence length="246" mass="26019">MSSSLDGRSVVITRSITQNESLRRLLEARGADVVEVPLIAIAEPDDEGRERDEVLQRFHEFDWIVVTSPNGAERVAPFISAAEAAGDAPRFPLIAAVGDATARTLNTAVSVIAQPARAEILAEQFPEGSGTVLLVQGNLADESLADSLSAKGWSLTKVVAYRTVQLRPTPEMMEPALQADVLLLASGSAVSAWFESFGTRTPPIVVALGPSTAKVATALGVDVSAVADEQSLESLVETTERLLDAE</sequence>
<evidence type="ECO:0000256" key="5">
    <source>
        <dbReference type="ARBA" id="ARBA00023244"/>
    </source>
</evidence>
<evidence type="ECO:0000256" key="8">
    <source>
        <dbReference type="ARBA" id="ARBA00048617"/>
    </source>
</evidence>
<evidence type="ECO:0000256" key="3">
    <source>
        <dbReference type="ARBA" id="ARBA00013109"/>
    </source>
</evidence>
<feature type="domain" description="Tetrapyrrole biosynthesis uroporphyrinogen III synthase" evidence="9">
    <location>
        <begin position="21"/>
        <end position="237"/>
    </location>
</feature>
<evidence type="ECO:0000313" key="10">
    <source>
        <dbReference type="EMBL" id="CAB4628328.1"/>
    </source>
</evidence>
<dbReference type="EC" id="4.2.1.75" evidence="3"/>
<evidence type="ECO:0000256" key="1">
    <source>
        <dbReference type="ARBA" id="ARBA00004772"/>
    </source>
</evidence>
<dbReference type="InterPro" id="IPR039793">
    <property type="entry name" value="UROS/Hem4"/>
</dbReference>
<comment type="similarity">
    <text evidence="2">Belongs to the uroporphyrinogen-III synthase family.</text>
</comment>
<protein>
    <recommendedName>
        <fullName evidence="3">uroporphyrinogen-III synthase</fullName>
        <ecNumber evidence="3">4.2.1.75</ecNumber>
    </recommendedName>
    <alternativeName>
        <fullName evidence="7">Hydroxymethylbilane hydrolyase [cyclizing]</fullName>
    </alternativeName>
    <alternativeName>
        <fullName evidence="6">Uroporphyrinogen-III cosynthase</fullName>
    </alternativeName>
</protein>
<proteinExistence type="inferred from homology"/>
<dbReference type="EMBL" id="CAEZVQ010000008">
    <property type="protein sequence ID" value="CAB4628328.1"/>
    <property type="molecule type" value="Genomic_DNA"/>
</dbReference>
<dbReference type="GO" id="GO:0006780">
    <property type="term" value="P:uroporphyrinogen III biosynthetic process"/>
    <property type="evidence" value="ECO:0007669"/>
    <property type="project" value="InterPro"/>
</dbReference>
<comment type="catalytic activity">
    <reaction evidence="8">
        <text>hydroxymethylbilane = uroporphyrinogen III + H2O</text>
        <dbReference type="Rhea" id="RHEA:18965"/>
        <dbReference type="ChEBI" id="CHEBI:15377"/>
        <dbReference type="ChEBI" id="CHEBI:57308"/>
        <dbReference type="ChEBI" id="CHEBI:57845"/>
        <dbReference type="EC" id="4.2.1.75"/>
    </reaction>
</comment>
<keyword evidence="4" id="KW-0456">Lyase</keyword>
<evidence type="ECO:0000256" key="2">
    <source>
        <dbReference type="ARBA" id="ARBA00008133"/>
    </source>
</evidence>
<accession>A0A6J6IV23</accession>
<evidence type="ECO:0000256" key="7">
    <source>
        <dbReference type="ARBA" id="ARBA00032649"/>
    </source>
</evidence>
<evidence type="ECO:0000259" key="9">
    <source>
        <dbReference type="Pfam" id="PF02602"/>
    </source>
</evidence>
<dbReference type="AlphaFoldDB" id="A0A6J6IV23"/>
<name>A0A6J6IV23_9ZZZZ</name>
<dbReference type="PANTHER" id="PTHR38042:SF1">
    <property type="entry name" value="UROPORPHYRINOGEN-III SYNTHASE, CHLOROPLASTIC"/>
    <property type="match status" value="1"/>
</dbReference>